<dbReference type="PANTHER" id="PTHR43852:SF3">
    <property type="entry name" value="NUCLEOTIDYLTRANSFERASE"/>
    <property type="match status" value="1"/>
</dbReference>
<reference evidence="2 3" key="1">
    <citation type="submission" date="2018-05" db="EMBL/GenBank/DDBJ databases">
        <title>Draft genome of Methanospirillum stamsii Pt1.</title>
        <authorList>
            <person name="Dueholm M.S."/>
            <person name="Nielsen P.H."/>
            <person name="Bakmann L.F."/>
            <person name="Otzen D.E."/>
        </authorList>
    </citation>
    <scope>NUCLEOTIDE SEQUENCE [LARGE SCALE GENOMIC DNA]</scope>
    <source>
        <strain evidence="2 3">Pt1</strain>
    </source>
</reference>
<evidence type="ECO:0000313" key="3">
    <source>
        <dbReference type="Proteomes" id="UP000245934"/>
    </source>
</evidence>
<dbReference type="InterPro" id="IPR052930">
    <property type="entry name" value="TA_antitoxin_MntA"/>
</dbReference>
<name>A0A2V2NIS1_9EURY</name>
<evidence type="ECO:0000259" key="1">
    <source>
        <dbReference type="Pfam" id="PF18765"/>
    </source>
</evidence>
<dbReference type="Pfam" id="PF18765">
    <property type="entry name" value="Polbeta"/>
    <property type="match status" value="1"/>
</dbReference>
<gene>
    <name evidence="2" type="ORF">DLD82_00090</name>
</gene>
<sequence>MFKLFENNINSLENRFNVKHHLEFSYGDLWYMQNGLIESNINLIRSKTPEIAVKIDTGIEWLFSRPWSQKIDFIIFYGSVALGHFRPDSDIDLVIGIQGSQENLISINKEIALSGPFDDLDIRIFENLPVYIQKDALRGIILFCKDFTYLSDLAYKTIKNYDAFRPYLDDYTGAVPLS</sequence>
<dbReference type="PANTHER" id="PTHR43852">
    <property type="entry name" value="NUCLEOTIDYLTRANSFERASE"/>
    <property type="match status" value="1"/>
</dbReference>
<dbReference type="Gene3D" id="3.30.460.10">
    <property type="entry name" value="Beta Polymerase, domain 2"/>
    <property type="match status" value="1"/>
</dbReference>
<evidence type="ECO:0000313" key="2">
    <source>
        <dbReference type="EMBL" id="PWR76248.1"/>
    </source>
</evidence>
<dbReference type="InterPro" id="IPR041633">
    <property type="entry name" value="Polbeta"/>
</dbReference>
<dbReference type="Proteomes" id="UP000245934">
    <property type="component" value="Unassembled WGS sequence"/>
</dbReference>
<dbReference type="InterPro" id="IPR043519">
    <property type="entry name" value="NT_sf"/>
</dbReference>
<accession>A0A2V2NIS1</accession>
<feature type="domain" description="Polymerase beta nucleotidyltransferase" evidence="1">
    <location>
        <begin position="69"/>
        <end position="146"/>
    </location>
</feature>
<proteinExistence type="predicted"/>
<organism evidence="2 3">
    <name type="scientific">Methanospirillum stamsii</name>
    <dbReference type="NCBI Taxonomy" id="1277351"/>
    <lineage>
        <taxon>Archaea</taxon>
        <taxon>Methanobacteriati</taxon>
        <taxon>Methanobacteriota</taxon>
        <taxon>Stenosarchaea group</taxon>
        <taxon>Methanomicrobia</taxon>
        <taxon>Methanomicrobiales</taxon>
        <taxon>Methanospirillaceae</taxon>
        <taxon>Methanospirillum</taxon>
    </lineage>
</organism>
<dbReference type="CDD" id="cd05403">
    <property type="entry name" value="NT_KNTase_like"/>
    <property type="match status" value="1"/>
</dbReference>
<protein>
    <recommendedName>
        <fullName evidence="1">Polymerase beta nucleotidyltransferase domain-containing protein</fullName>
    </recommendedName>
</protein>
<comment type="caution">
    <text evidence="2">The sequence shown here is derived from an EMBL/GenBank/DDBJ whole genome shotgun (WGS) entry which is preliminary data.</text>
</comment>
<dbReference type="EMBL" id="QGMZ01000001">
    <property type="protein sequence ID" value="PWR76248.1"/>
    <property type="molecule type" value="Genomic_DNA"/>
</dbReference>
<keyword evidence="3" id="KW-1185">Reference proteome</keyword>
<dbReference type="AlphaFoldDB" id="A0A2V2NIS1"/>
<dbReference type="SUPFAM" id="SSF81301">
    <property type="entry name" value="Nucleotidyltransferase"/>
    <property type="match status" value="1"/>
</dbReference>